<dbReference type="Proteomes" id="UP000681967">
    <property type="component" value="Unassembled WGS sequence"/>
</dbReference>
<dbReference type="PROSITE" id="PS50106">
    <property type="entry name" value="PDZ"/>
    <property type="match status" value="2"/>
</dbReference>
<evidence type="ECO:0000313" key="3">
    <source>
        <dbReference type="EMBL" id="CAF5125475.1"/>
    </source>
</evidence>
<evidence type="ECO:0000313" key="5">
    <source>
        <dbReference type="Proteomes" id="UP000681720"/>
    </source>
</evidence>
<organism evidence="4 5">
    <name type="scientific">Rotaria magnacalcarata</name>
    <dbReference type="NCBI Taxonomy" id="392030"/>
    <lineage>
        <taxon>Eukaryota</taxon>
        <taxon>Metazoa</taxon>
        <taxon>Spiralia</taxon>
        <taxon>Gnathifera</taxon>
        <taxon>Rotifera</taxon>
        <taxon>Eurotatoria</taxon>
        <taxon>Bdelloidea</taxon>
        <taxon>Philodinida</taxon>
        <taxon>Philodinidae</taxon>
        <taxon>Rotaria</taxon>
    </lineage>
</organism>
<dbReference type="EMBL" id="CAJOBH010246171">
    <property type="protein sequence ID" value="CAF5125475.1"/>
    <property type="molecule type" value="Genomic_DNA"/>
</dbReference>
<dbReference type="EMBL" id="CAJOBJ010347642">
    <property type="protein sequence ID" value="CAF5203775.1"/>
    <property type="molecule type" value="Genomic_DNA"/>
</dbReference>
<name>A0A8S3IQ99_9BILA</name>
<dbReference type="Pfam" id="PF00595">
    <property type="entry name" value="PDZ"/>
    <property type="match status" value="2"/>
</dbReference>
<dbReference type="Gene3D" id="2.30.42.10">
    <property type="match status" value="2"/>
</dbReference>
<dbReference type="SUPFAM" id="SSF50156">
    <property type="entry name" value="PDZ domain-like"/>
    <property type="match status" value="2"/>
</dbReference>
<feature type="domain" description="PDZ" evidence="2">
    <location>
        <begin position="7"/>
        <end position="33"/>
    </location>
</feature>
<protein>
    <recommendedName>
        <fullName evidence="2">PDZ domain-containing protein</fullName>
    </recommendedName>
</protein>
<dbReference type="InterPro" id="IPR001478">
    <property type="entry name" value="PDZ"/>
</dbReference>
<sequence>MRFIFLGDKILEVNGSSLARVTHAEAVELFRGATGPRCHLLVQRLIFLNSSGPSLIKKIYPFARPGTKVNINMKALLYKHIAAILDNTFEVFLNRSSTGLGLSLTGGITENKPIEVLDIYPNQPAALSGRLNIGDVILSINNITMHNRNVQDIPSVIGESTENVKIVACRPDHREYQAYLDRHMANDNQSSIPSPMNNEQSRYTNDVVRDLPPKSPGTRRVMPKVPIKAKRGE</sequence>
<reference evidence="4" key="1">
    <citation type="submission" date="2021-02" db="EMBL/GenBank/DDBJ databases">
        <authorList>
            <person name="Nowell W R."/>
        </authorList>
    </citation>
    <scope>NUCLEOTIDE SEQUENCE</scope>
</reference>
<dbReference type="AlphaFoldDB" id="A0A8S3IQ99"/>
<dbReference type="SMART" id="SM00228">
    <property type="entry name" value="PDZ"/>
    <property type="match status" value="1"/>
</dbReference>
<comment type="caution">
    <text evidence="4">The sequence shown here is derived from an EMBL/GenBank/DDBJ whole genome shotgun (WGS) entry which is preliminary data.</text>
</comment>
<proteinExistence type="predicted"/>
<feature type="compositionally biased region" description="Polar residues" evidence="1">
    <location>
        <begin position="186"/>
        <end position="204"/>
    </location>
</feature>
<dbReference type="InterPro" id="IPR052074">
    <property type="entry name" value="NonRcpt_TyrProt_Phosphatase"/>
</dbReference>
<dbReference type="InterPro" id="IPR036034">
    <property type="entry name" value="PDZ_sf"/>
</dbReference>
<gene>
    <name evidence="3" type="ORF">BYL167_LOCUS67714</name>
    <name evidence="4" type="ORF">GIL414_LOCUS77430</name>
</gene>
<feature type="non-terminal residue" evidence="4">
    <location>
        <position position="1"/>
    </location>
</feature>
<feature type="domain" description="PDZ" evidence="2">
    <location>
        <begin position="90"/>
        <end position="172"/>
    </location>
</feature>
<dbReference type="Proteomes" id="UP000681720">
    <property type="component" value="Unassembled WGS sequence"/>
</dbReference>
<feature type="region of interest" description="Disordered" evidence="1">
    <location>
        <begin position="186"/>
        <end position="233"/>
    </location>
</feature>
<evidence type="ECO:0000259" key="2">
    <source>
        <dbReference type="PROSITE" id="PS50106"/>
    </source>
</evidence>
<evidence type="ECO:0000313" key="4">
    <source>
        <dbReference type="EMBL" id="CAF5203775.1"/>
    </source>
</evidence>
<evidence type="ECO:0000256" key="1">
    <source>
        <dbReference type="SAM" id="MobiDB-lite"/>
    </source>
</evidence>
<dbReference type="PANTHER" id="PTHR46900:SF2">
    <property type="entry name" value="TYROSINE-PROTEIN PHOSPHATASE NON-RECEPTOR TYPE 13"/>
    <property type="match status" value="1"/>
</dbReference>
<dbReference type="PANTHER" id="PTHR46900">
    <property type="entry name" value="TYROSINE-PROTEIN PHOSPHATASE NON-RECEPTOR TYPE 13"/>
    <property type="match status" value="1"/>
</dbReference>
<accession>A0A8S3IQ99</accession>